<reference evidence="1 2" key="1">
    <citation type="submission" date="2019-11" db="EMBL/GenBank/DDBJ databases">
        <authorList>
            <person name="Criscuolo A."/>
        </authorList>
    </citation>
    <scope>NUCLEOTIDE SEQUENCE [LARGE SCALE GENOMIC DNA]</scope>
    <source>
        <strain evidence="1">CIP111667</strain>
    </source>
</reference>
<dbReference type="RefSeq" id="WP_156743577.1">
    <property type="nucleotide sequence ID" value="NZ_CACRYJ010000068.1"/>
</dbReference>
<comment type="caution">
    <text evidence="1">The sequence shown here is derived from an EMBL/GenBank/DDBJ whole genome shotgun (WGS) entry which is preliminary data.</text>
</comment>
<dbReference type="AlphaFoldDB" id="A0A7M4DS80"/>
<dbReference type="Proteomes" id="UP000419743">
    <property type="component" value="Unassembled WGS sequence"/>
</dbReference>
<evidence type="ECO:0000313" key="1">
    <source>
        <dbReference type="EMBL" id="VZO40324.1"/>
    </source>
</evidence>
<proteinExistence type="predicted"/>
<dbReference type="EMBL" id="CACRYJ010000068">
    <property type="protein sequence ID" value="VZO40324.1"/>
    <property type="molecule type" value="Genomic_DNA"/>
</dbReference>
<gene>
    <name evidence="1" type="ORF">HALOF300_05028</name>
</gene>
<protein>
    <submittedName>
        <fullName evidence="1">Uncharacterized protein</fullName>
    </submittedName>
</protein>
<organism evidence="1 2">
    <name type="scientific">Occultella aeris</name>
    <dbReference type="NCBI Taxonomy" id="2761496"/>
    <lineage>
        <taxon>Bacteria</taxon>
        <taxon>Bacillati</taxon>
        <taxon>Actinomycetota</taxon>
        <taxon>Actinomycetes</taxon>
        <taxon>Micrococcales</taxon>
        <taxon>Ruaniaceae</taxon>
        <taxon>Occultella</taxon>
    </lineage>
</organism>
<keyword evidence="2" id="KW-1185">Reference proteome</keyword>
<sequence>MASTFDENLDLTEPSLPRFRAEPGSVIGEVEFVDRYPSYLRDGRRRHARGGPVAQCLLR</sequence>
<evidence type="ECO:0000313" key="2">
    <source>
        <dbReference type="Proteomes" id="UP000419743"/>
    </source>
</evidence>
<name>A0A7M4DS80_9MICO</name>
<accession>A0A7M4DS80</accession>